<sequence>MKPRPGVWVVTIDVLQEATVFSLSSGSSLSFLIRGFHRCGAVILNQYWALTCAHCPHEEEKTSLALRSGSTVRNRGGQIHVIKNVFIHERYDPVTFNYDIAAIQVRNPFRFSRKVAPIPMLRSEVELEEGDVVSVTGWGSSKVYESHIDGEYSEVLQLAELEVGSTDKCNHTYPGKITDVMMCVLQHPQHESPRGSCQGDSGGPLTWRGFLAGLVSFAEGCAFKDYPTVYSKISALRPWVTATIGELTSENWTLEAVEVYPQDSLRVDGTLTLVQLITTEDSTSAV</sequence>
<evidence type="ECO:0000256" key="2">
    <source>
        <dbReference type="ARBA" id="ARBA00022670"/>
    </source>
</evidence>
<dbReference type="PROSITE" id="PS00135">
    <property type="entry name" value="TRYPSIN_SER"/>
    <property type="match status" value="1"/>
</dbReference>
<keyword evidence="4" id="KW-0720">Serine protease</keyword>
<dbReference type="CDD" id="cd00190">
    <property type="entry name" value="Tryp_SPc"/>
    <property type="match status" value="1"/>
</dbReference>
<dbReference type="FunFam" id="2.40.10.10:FF:000068">
    <property type="entry name" value="transmembrane protease serine 2"/>
    <property type="match status" value="1"/>
</dbReference>
<evidence type="ECO:0000256" key="1">
    <source>
        <dbReference type="ARBA" id="ARBA00007664"/>
    </source>
</evidence>
<gene>
    <name evidence="7" type="ORF">TGEB3V08_LOCUS6896</name>
</gene>
<keyword evidence="2" id="KW-0645">Protease</keyword>
<dbReference type="InterPro" id="IPR043504">
    <property type="entry name" value="Peptidase_S1_PA_chymotrypsin"/>
</dbReference>
<dbReference type="InterPro" id="IPR033116">
    <property type="entry name" value="TRYPSIN_SER"/>
</dbReference>
<evidence type="ECO:0000256" key="5">
    <source>
        <dbReference type="ARBA" id="ARBA00023157"/>
    </source>
</evidence>
<dbReference type="InterPro" id="IPR001254">
    <property type="entry name" value="Trypsin_dom"/>
</dbReference>
<evidence type="ECO:0000313" key="7">
    <source>
        <dbReference type="EMBL" id="CAD7597849.1"/>
    </source>
</evidence>
<name>A0A7R9K2X7_TIMGE</name>
<dbReference type="InterPro" id="IPR001314">
    <property type="entry name" value="Peptidase_S1A"/>
</dbReference>
<dbReference type="EMBL" id="OE841930">
    <property type="protein sequence ID" value="CAD7597849.1"/>
    <property type="molecule type" value="Genomic_DNA"/>
</dbReference>
<reference evidence="7" key="1">
    <citation type="submission" date="2020-11" db="EMBL/GenBank/DDBJ databases">
        <authorList>
            <person name="Tran Van P."/>
        </authorList>
    </citation>
    <scope>NUCLEOTIDE SEQUENCE</scope>
</reference>
<dbReference type="SUPFAM" id="SSF50494">
    <property type="entry name" value="Trypsin-like serine proteases"/>
    <property type="match status" value="1"/>
</dbReference>
<dbReference type="InterPro" id="IPR050430">
    <property type="entry name" value="Peptidase_S1"/>
</dbReference>
<dbReference type="PANTHER" id="PTHR24276">
    <property type="entry name" value="POLYSERASE-RELATED"/>
    <property type="match status" value="1"/>
</dbReference>
<evidence type="ECO:0000256" key="3">
    <source>
        <dbReference type="ARBA" id="ARBA00022801"/>
    </source>
</evidence>
<accession>A0A7R9K2X7</accession>
<dbReference type="Gene3D" id="2.40.10.10">
    <property type="entry name" value="Trypsin-like serine proteases"/>
    <property type="match status" value="1"/>
</dbReference>
<keyword evidence="3" id="KW-0378">Hydrolase</keyword>
<dbReference type="Pfam" id="PF00089">
    <property type="entry name" value="Trypsin"/>
    <property type="match status" value="1"/>
</dbReference>
<keyword evidence="5" id="KW-1015">Disulfide bond</keyword>
<dbReference type="PRINTS" id="PR00722">
    <property type="entry name" value="CHYMOTRYPSIN"/>
</dbReference>
<evidence type="ECO:0000256" key="4">
    <source>
        <dbReference type="ARBA" id="ARBA00022825"/>
    </source>
</evidence>
<proteinExistence type="inferred from homology"/>
<evidence type="ECO:0000259" key="6">
    <source>
        <dbReference type="PROSITE" id="PS50240"/>
    </source>
</evidence>
<dbReference type="GO" id="GO:0006508">
    <property type="term" value="P:proteolysis"/>
    <property type="evidence" value="ECO:0007669"/>
    <property type="project" value="UniProtKB-KW"/>
</dbReference>
<comment type="similarity">
    <text evidence="1">Belongs to the peptidase S1 family.</text>
</comment>
<feature type="domain" description="Peptidase S1" evidence="6">
    <location>
        <begin position="8"/>
        <end position="245"/>
    </location>
</feature>
<dbReference type="PANTHER" id="PTHR24276:SF91">
    <property type="entry name" value="AT26814P-RELATED"/>
    <property type="match status" value="1"/>
</dbReference>
<dbReference type="SMART" id="SM00020">
    <property type="entry name" value="Tryp_SPc"/>
    <property type="match status" value="1"/>
</dbReference>
<dbReference type="AlphaFoldDB" id="A0A7R9K2X7"/>
<dbReference type="PROSITE" id="PS50240">
    <property type="entry name" value="TRYPSIN_DOM"/>
    <property type="match status" value="1"/>
</dbReference>
<dbReference type="InterPro" id="IPR009003">
    <property type="entry name" value="Peptidase_S1_PA"/>
</dbReference>
<dbReference type="GO" id="GO:0004252">
    <property type="term" value="F:serine-type endopeptidase activity"/>
    <property type="evidence" value="ECO:0007669"/>
    <property type="project" value="InterPro"/>
</dbReference>
<organism evidence="7">
    <name type="scientific">Timema genevievae</name>
    <name type="common">Walking stick</name>
    <dbReference type="NCBI Taxonomy" id="629358"/>
    <lineage>
        <taxon>Eukaryota</taxon>
        <taxon>Metazoa</taxon>
        <taxon>Ecdysozoa</taxon>
        <taxon>Arthropoda</taxon>
        <taxon>Hexapoda</taxon>
        <taxon>Insecta</taxon>
        <taxon>Pterygota</taxon>
        <taxon>Neoptera</taxon>
        <taxon>Polyneoptera</taxon>
        <taxon>Phasmatodea</taxon>
        <taxon>Timematodea</taxon>
        <taxon>Timematoidea</taxon>
        <taxon>Timematidae</taxon>
        <taxon>Timema</taxon>
    </lineage>
</organism>
<protein>
    <recommendedName>
        <fullName evidence="6">Peptidase S1 domain-containing protein</fullName>
    </recommendedName>
</protein>